<protein>
    <submittedName>
        <fullName evidence="2">Uncharacterized protein</fullName>
    </submittedName>
</protein>
<name>A0A521F6X7_9EURY</name>
<accession>A0A521F6X7</accession>
<organism evidence="2 3">
    <name type="scientific">Halorubrum cibi</name>
    <dbReference type="NCBI Taxonomy" id="413815"/>
    <lineage>
        <taxon>Archaea</taxon>
        <taxon>Methanobacteriati</taxon>
        <taxon>Methanobacteriota</taxon>
        <taxon>Stenosarchaea group</taxon>
        <taxon>Halobacteria</taxon>
        <taxon>Halobacteriales</taxon>
        <taxon>Haloferacaceae</taxon>
        <taxon>Halorubrum</taxon>
    </lineage>
</organism>
<dbReference type="RefSeq" id="WP_142987836.1">
    <property type="nucleotide sequence ID" value="NZ_FXTD01000020.1"/>
</dbReference>
<evidence type="ECO:0000256" key="1">
    <source>
        <dbReference type="SAM" id="Phobius"/>
    </source>
</evidence>
<sequence length="65" mass="6432">MTFTNDELAALGVGFSAGAGVALVNAGAGLGIGLFGIGAILIAIKRDRADEPNNGSELEAMEGAR</sequence>
<gene>
    <name evidence="2" type="ORF">SAMN06264867_1202</name>
</gene>
<keyword evidence="1" id="KW-0472">Membrane</keyword>
<feature type="transmembrane region" description="Helical" evidence="1">
    <location>
        <begin position="20"/>
        <end position="44"/>
    </location>
</feature>
<dbReference type="Proteomes" id="UP000319712">
    <property type="component" value="Unassembled WGS sequence"/>
</dbReference>
<proteinExistence type="predicted"/>
<evidence type="ECO:0000313" key="3">
    <source>
        <dbReference type="Proteomes" id="UP000319712"/>
    </source>
</evidence>
<keyword evidence="3" id="KW-1185">Reference proteome</keyword>
<reference evidence="2 3" key="1">
    <citation type="submission" date="2017-05" db="EMBL/GenBank/DDBJ databases">
        <authorList>
            <person name="Varghese N."/>
            <person name="Submissions S."/>
        </authorList>
    </citation>
    <scope>NUCLEOTIDE SEQUENCE [LARGE SCALE GENOMIC DNA]</scope>
    <source>
        <strain evidence="2 3">DSM 19504</strain>
    </source>
</reference>
<keyword evidence="1" id="KW-1133">Transmembrane helix</keyword>
<dbReference type="AlphaFoldDB" id="A0A521F6X7"/>
<dbReference type="EMBL" id="FXTD01000020">
    <property type="protein sequence ID" value="SMO91361.1"/>
    <property type="molecule type" value="Genomic_DNA"/>
</dbReference>
<evidence type="ECO:0000313" key="2">
    <source>
        <dbReference type="EMBL" id="SMO91361.1"/>
    </source>
</evidence>
<keyword evidence="1" id="KW-0812">Transmembrane</keyword>